<keyword evidence="5" id="KW-0547">Nucleotide-binding</keyword>
<keyword evidence="3" id="KW-1003">Cell membrane</keyword>
<comment type="caution">
    <text evidence="13">The sequence shown here is derived from an EMBL/GenBank/DDBJ whole genome shotgun (WGS) entry which is preliminary data.</text>
</comment>
<dbReference type="Gene3D" id="1.20.1560.10">
    <property type="entry name" value="ABC transporter type 1, transmembrane domain"/>
    <property type="match status" value="1"/>
</dbReference>
<feature type="domain" description="ABC transmembrane type-1" evidence="11">
    <location>
        <begin position="186"/>
        <end position="467"/>
    </location>
</feature>
<dbReference type="PROSITE" id="PS50990">
    <property type="entry name" value="PEPTIDASE_C39"/>
    <property type="match status" value="1"/>
</dbReference>
<dbReference type="PANTHER" id="PTHR24221">
    <property type="entry name" value="ATP-BINDING CASSETTE SUB-FAMILY B"/>
    <property type="match status" value="1"/>
</dbReference>
<dbReference type="Proteomes" id="UP000288012">
    <property type="component" value="Unassembled WGS sequence"/>
</dbReference>
<feature type="transmembrane region" description="Helical" evidence="9">
    <location>
        <begin position="184"/>
        <end position="209"/>
    </location>
</feature>
<dbReference type="InterPro" id="IPR011527">
    <property type="entry name" value="ABC1_TM_dom"/>
</dbReference>
<feature type="transmembrane region" description="Helical" evidence="9">
    <location>
        <begin position="421"/>
        <end position="447"/>
    </location>
</feature>
<dbReference type="GO" id="GO:0008233">
    <property type="term" value="F:peptidase activity"/>
    <property type="evidence" value="ECO:0007669"/>
    <property type="project" value="InterPro"/>
</dbReference>
<evidence type="ECO:0000256" key="7">
    <source>
        <dbReference type="ARBA" id="ARBA00022989"/>
    </source>
</evidence>
<dbReference type="InterPro" id="IPR005074">
    <property type="entry name" value="Peptidase_C39"/>
</dbReference>
<dbReference type="AlphaFoldDB" id="A0A3S1CMN1"/>
<evidence type="ECO:0000259" key="12">
    <source>
        <dbReference type="PROSITE" id="PS50990"/>
    </source>
</evidence>
<evidence type="ECO:0000259" key="11">
    <source>
        <dbReference type="PROSITE" id="PS50929"/>
    </source>
</evidence>
<evidence type="ECO:0000256" key="4">
    <source>
        <dbReference type="ARBA" id="ARBA00022692"/>
    </source>
</evidence>
<dbReference type="PROSITE" id="PS00211">
    <property type="entry name" value="ABC_TRANSPORTER_1"/>
    <property type="match status" value="1"/>
</dbReference>
<dbReference type="GO" id="GO:0016887">
    <property type="term" value="F:ATP hydrolysis activity"/>
    <property type="evidence" value="ECO:0007669"/>
    <property type="project" value="InterPro"/>
</dbReference>
<sequence length="713" mass="80319">MDIGSSLQLLRSTVCMTNNPMLVFKQRLRLPLILQDEAAECGHACVAMVSNYWGHELDMHAIRKLDKPTLHGVTLATLKNLFEKLGFAARALKVPLSELALVKCPAILHWNLNHFVVLKKVNRNSITIYDPAMGIRHCNMQEASASFTGILLEVEKSDGFEKIRSKNKLGLLDLVKSTTGIQKFIVFLLLLSLSIEILGLLNPLFIQYVTDSVLISNELNNLLVIALAFSILLLLQIIIEYTRGHMVIYLTNHLTEQFSSNVLQHLLHLPLNFFEQRNKGDILSKFQSIDQIQKKISTDFVNTVLDGFMIFINVLVMFIYNQVLTFFVLGALSVYVAIRYATYQFVRKQSEASIHLHAKTASIFLETLQGILPVKSFLKERLRLHTWRNSYIQSLNADIKVARMQVFYQTLSQFLFHLEHLGIICLGAYFVFANKFSIGMLMAFLSYRLMLINKASSFIQNVFDYKLISIQLNRLGDIVFQQPECIGEAGAKRQIRGSLLAKQVSFKYSAHAPYVLQGINFEIKAGEKVAIIGPSGCGKSTLLKILMGLFTEIEGEILVDGMALGDFGLKNYRELTASVMQEDTLLTGSILENISFFEECINMDALHHAAKTACIHEVICQLPMGYETLIGEMGAGLSGGQKQRLLLARALYKNPKILFLDEATSHLDVENEKKINQALKGLGITQIIVAHRQETIDMADRVIDLNTFKKLNY</sequence>
<dbReference type="SUPFAM" id="SSF52540">
    <property type="entry name" value="P-loop containing nucleoside triphosphate hydrolases"/>
    <property type="match status" value="1"/>
</dbReference>
<feature type="transmembrane region" description="Helical" evidence="9">
    <location>
        <begin position="326"/>
        <end position="346"/>
    </location>
</feature>
<dbReference type="GO" id="GO:0005886">
    <property type="term" value="C:plasma membrane"/>
    <property type="evidence" value="ECO:0007669"/>
    <property type="project" value="UniProtKB-SubCell"/>
</dbReference>
<comment type="subcellular location">
    <subcellularLocation>
        <location evidence="1">Cell membrane</location>
        <topology evidence="1">Multi-pass membrane protein</topology>
    </subcellularLocation>
</comment>
<dbReference type="PANTHER" id="PTHR24221:SF606">
    <property type="entry name" value="COLICIN V SECRETION-PROCESSING ATP-BINDING PROTEIN"/>
    <property type="match status" value="1"/>
</dbReference>
<feature type="transmembrane region" description="Helical" evidence="9">
    <location>
        <begin position="221"/>
        <end position="239"/>
    </location>
</feature>
<dbReference type="InterPro" id="IPR003439">
    <property type="entry name" value="ABC_transporter-like_ATP-bd"/>
</dbReference>
<dbReference type="InterPro" id="IPR027417">
    <property type="entry name" value="P-loop_NTPase"/>
</dbReference>
<keyword evidence="14" id="KW-1185">Reference proteome</keyword>
<dbReference type="GO" id="GO:0006508">
    <property type="term" value="P:proteolysis"/>
    <property type="evidence" value="ECO:0007669"/>
    <property type="project" value="InterPro"/>
</dbReference>
<evidence type="ECO:0000256" key="6">
    <source>
        <dbReference type="ARBA" id="ARBA00022840"/>
    </source>
</evidence>
<name>A0A3S1CMN1_9GAMM</name>
<dbReference type="InterPro" id="IPR039421">
    <property type="entry name" value="Type_1_exporter"/>
</dbReference>
<reference evidence="13 14" key="1">
    <citation type="submission" date="2018-12" db="EMBL/GenBank/DDBJ databases">
        <title>Legionella sp,whole genome shotgun sequence.</title>
        <authorList>
            <person name="Wu H."/>
        </authorList>
    </citation>
    <scope>NUCLEOTIDE SEQUENCE [LARGE SCALE GENOMIC DNA]</scope>
    <source>
        <strain evidence="14">km714</strain>
    </source>
</reference>
<dbReference type="PROSITE" id="PS50929">
    <property type="entry name" value="ABC_TM1F"/>
    <property type="match status" value="1"/>
</dbReference>
<keyword evidence="8 9" id="KW-0472">Membrane</keyword>
<evidence type="ECO:0000313" key="13">
    <source>
        <dbReference type="EMBL" id="RUQ91118.1"/>
    </source>
</evidence>
<protein>
    <submittedName>
        <fullName evidence="13">Peptidase domain-containing ABC transporter</fullName>
    </submittedName>
</protein>
<dbReference type="Gene3D" id="3.40.50.300">
    <property type="entry name" value="P-loop containing nucleotide triphosphate hydrolases"/>
    <property type="match status" value="1"/>
</dbReference>
<dbReference type="PROSITE" id="PS50893">
    <property type="entry name" value="ABC_TRANSPORTER_2"/>
    <property type="match status" value="1"/>
</dbReference>
<dbReference type="Gene3D" id="3.90.70.10">
    <property type="entry name" value="Cysteine proteinases"/>
    <property type="match status" value="1"/>
</dbReference>
<evidence type="ECO:0000256" key="9">
    <source>
        <dbReference type="SAM" id="Phobius"/>
    </source>
</evidence>
<dbReference type="InterPro" id="IPR036640">
    <property type="entry name" value="ABC1_TM_sf"/>
</dbReference>
<evidence type="ECO:0000256" key="1">
    <source>
        <dbReference type="ARBA" id="ARBA00004651"/>
    </source>
</evidence>
<dbReference type="GO" id="GO:0034040">
    <property type="term" value="F:ATPase-coupled lipid transmembrane transporter activity"/>
    <property type="evidence" value="ECO:0007669"/>
    <property type="project" value="TreeGrafter"/>
</dbReference>
<evidence type="ECO:0000313" key="14">
    <source>
        <dbReference type="Proteomes" id="UP000288012"/>
    </source>
</evidence>
<evidence type="ECO:0000256" key="2">
    <source>
        <dbReference type="ARBA" id="ARBA00022448"/>
    </source>
</evidence>
<dbReference type="Pfam" id="PF03412">
    <property type="entry name" value="Peptidase_C39"/>
    <property type="match status" value="1"/>
</dbReference>
<dbReference type="CDD" id="cd18567">
    <property type="entry name" value="ABC_6TM_CvaB_RaxB_like"/>
    <property type="match status" value="1"/>
</dbReference>
<keyword evidence="7 9" id="KW-1133">Transmembrane helix</keyword>
<feature type="domain" description="Peptidase C39" evidence="12">
    <location>
        <begin position="35"/>
        <end position="154"/>
    </location>
</feature>
<dbReference type="EMBL" id="RZGR01000002">
    <property type="protein sequence ID" value="RUQ91118.1"/>
    <property type="molecule type" value="Genomic_DNA"/>
</dbReference>
<dbReference type="SMART" id="SM00382">
    <property type="entry name" value="AAA"/>
    <property type="match status" value="1"/>
</dbReference>
<dbReference type="GO" id="GO:0140359">
    <property type="term" value="F:ABC-type transporter activity"/>
    <property type="evidence" value="ECO:0007669"/>
    <property type="project" value="InterPro"/>
</dbReference>
<proteinExistence type="predicted"/>
<evidence type="ECO:0000256" key="8">
    <source>
        <dbReference type="ARBA" id="ARBA00023136"/>
    </source>
</evidence>
<organism evidence="13 14">
    <name type="scientific">Legionella septentrionalis</name>
    <dbReference type="NCBI Taxonomy" id="2498109"/>
    <lineage>
        <taxon>Bacteria</taxon>
        <taxon>Pseudomonadati</taxon>
        <taxon>Pseudomonadota</taxon>
        <taxon>Gammaproteobacteria</taxon>
        <taxon>Legionellales</taxon>
        <taxon>Legionellaceae</taxon>
        <taxon>Legionella</taxon>
    </lineage>
</organism>
<keyword evidence="6" id="KW-0067">ATP-binding</keyword>
<evidence type="ECO:0000256" key="3">
    <source>
        <dbReference type="ARBA" id="ARBA00022475"/>
    </source>
</evidence>
<dbReference type="InterPro" id="IPR003593">
    <property type="entry name" value="AAA+_ATPase"/>
</dbReference>
<dbReference type="GO" id="GO:0005524">
    <property type="term" value="F:ATP binding"/>
    <property type="evidence" value="ECO:0007669"/>
    <property type="project" value="UniProtKB-KW"/>
</dbReference>
<dbReference type="InterPro" id="IPR017871">
    <property type="entry name" value="ABC_transporter-like_CS"/>
</dbReference>
<keyword evidence="4 9" id="KW-0812">Transmembrane</keyword>
<evidence type="ECO:0000259" key="10">
    <source>
        <dbReference type="PROSITE" id="PS50893"/>
    </source>
</evidence>
<feature type="domain" description="ABC transporter" evidence="10">
    <location>
        <begin position="499"/>
        <end position="713"/>
    </location>
</feature>
<gene>
    <name evidence="13" type="ORF">EKM59_01175</name>
</gene>
<dbReference type="Pfam" id="PF00664">
    <property type="entry name" value="ABC_membrane"/>
    <property type="match status" value="1"/>
</dbReference>
<accession>A0A3S1CMN1</accession>
<evidence type="ECO:0000256" key="5">
    <source>
        <dbReference type="ARBA" id="ARBA00022741"/>
    </source>
</evidence>
<dbReference type="SUPFAM" id="SSF90123">
    <property type="entry name" value="ABC transporter transmembrane region"/>
    <property type="match status" value="1"/>
</dbReference>
<dbReference type="FunFam" id="3.40.50.300:FF:000299">
    <property type="entry name" value="ABC transporter ATP-binding protein/permease"/>
    <property type="match status" value="1"/>
</dbReference>
<keyword evidence="2" id="KW-0813">Transport</keyword>
<dbReference type="Pfam" id="PF00005">
    <property type="entry name" value="ABC_tran"/>
    <property type="match status" value="1"/>
</dbReference>